<accession>A0AAV5DHL2</accession>
<name>A0AAV5DHL2_ELECO</name>
<proteinExistence type="predicted"/>
<gene>
    <name evidence="2" type="primary">ga28050</name>
    <name evidence="2" type="ORF">PR202_ga28050</name>
</gene>
<reference evidence="2" key="2">
    <citation type="submission" date="2021-12" db="EMBL/GenBank/DDBJ databases">
        <title>Resequencing data analysis of finger millet.</title>
        <authorList>
            <person name="Hatakeyama M."/>
            <person name="Aluri S."/>
            <person name="Balachadran M.T."/>
            <person name="Sivarajan S.R."/>
            <person name="Poveda L."/>
            <person name="Shimizu-Inatsugi R."/>
            <person name="Schlapbach R."/>
            <person name="Sreeman S.M."/>
            <person name="Shimizu K.K."/>
        </authorList>
    </citation>
    <scope>NUCLEOTIDE SEQUENCE</scope>
</reference>
<feature type="compositionally biased region" description="Basic and acidic residues" evidence="1">
    <location>
        <begin position="40"/>
        <end position="62"/>
    </location>
</feature>
<evidence type="ECO:0000313" key="3">
    <source>
        <dbReference type="Proteomes" id="UP001054889"/>
    </source>
</evidence>
<evidence type="ECO:0000256" key="1">
    <source>
        <dbReference type="SAM" id="MobiDB-lite"/>
    </source>
</evidence>
<reference evidence="2" key="1">
    <citation type="journal article" date="2018" name="DNA Res.">
        <title>Multiple hybrid de novo genome assembly of finger millet, an orphan allotetraploid crop.</title>
        <authorList>
            <person name="Hatakeyama M."/>
            <person name="Aluri S."/>
            <person name="Balachadran M.T."/>
            <person name="Sivarajan S.R."/>
            <person name="Patrignani A."/>
            <person name="Gruter S."/>
            <person name="Poveda L."/>
            <person name="Shimizu-Inatsugi R."/>
            <person name="Baeten J."/>
            <person name="Francoijs K.J."/>
            <person name="Nataraja K.N."/>
            <person name="Reddy Y.A.N."/>
            <person name="Phadnis S."/>
            <person name="Ravikumar R.L."/>
            <person name="Schlapbach R."/>
            <person name="Sreeman S.M."/>
            <person name="Shimizu K.K."/>
        </authorList>
    </citation>
    <scope>NUCLEOTIDE SEQUENCE</scope>
</reference>
<dbReference type="EMBL" id="BQKI01000017">
    <property type="protein sequence ID" value="GJN09992.1"/>
    <property type="molecule type" value="Genomic_DNA"/>
</dbReference>
<dbReference type="Proteomes" id="UP001054889">
    <property type="component" value="Unassembled WGS sequence"/>
</dbReference>
<protein>
    <submittedName>
        <fullName evidence="2">Uncharacterized protein</fullName>
    </submittedName>
</protein>
<comment type="caution">
    <text evidence="2">The sequence shown here is derived from an EMBL/GenBank/DDBJ whole genome shotgun (WGS) entry which is preliminary data.</text>
</comment>
<feature type="region of interest" description="Disordered" evidence="1">
    <location>
        <begin position="40"/>
        <end position="70"/>
    </location>
</feature>
<keyword evidence="3" id="KW-1185">Reference proteome</keyword>
<dbReference type="AlphaFoldDB" id="A0AAV5DHL2"/>
<evidence type="ECO:0000313" key="2">
    <source>
        <dbReference type="EMBL" id="GJN09992.1"/>
    </source>
</evidence>
<sequence length="103" mass="12067">MVLVTVVRRRGKLEHRAAAARRSSKRPICTVHPRVEEFERVPEVAMEPRRSMSPANDERDGDTLWPCMDPAKKPEIMDNLHVFRNKKDFNKQTGKPWKRGYLL</sequence>
<organism evidence="2 3">
    <name type="scientific">Eleusine coracana subsp. coracana</name>
    <dbReference type="NCBI Taxonomy" id="191504"/>
    <lineage>
        <taxon>Eukaryota</taxon>
        <taxon>Viridiplantae</taxon>
        <taxon>Streptophyta</taxon>
        <taxon>Embryophyta</taxon>
        <taxon>Tracheophyta</taxon>
        <taxon>Spermatophyta</taxon>
        <taxon>Magnoliopsida</taxon>
        <taxon>Liliopsida</taxon>
        <taxon>Poales</taxon>
        <taxon>Poaceae</taxon>
        <taxon>PACMAD clade</taxon>
        <taxon>Chloridoideae</taxon>
        <taxon>Cynodonteae</taxon>
        <taxon>Eleusininae</taxon>
        <taxon>Eleusine</taxon>
    </lineage>
</organism>